<evidence type="ECO:0000313" key="10">
    <source>
        <dbReference type="Proteomes" id="UP000708148"/>
    </source>
</evidence>
<dbReference type="Pfam" id="PF00702">
    <property type="entry name" value="Hydrolase"/>
    <property type="match status" value="1"/>
</dbReference>
<dbReference type="PANTHER" id="PTHR20371:SF1">
    <property type="entry name" value="ENOLASE-PHOSPHATASE E1"/>
    <property type="match status" value="1"/>
</dbReference>
<dbReference type="EMBL" id="CAJHUC010000279">
    <property type="protein sequence ID" value="CAD7694822.1"/>
    <property type="molecule type" value="Genomic_DNA"/>
</dbReference>
<keyword evidence="4" id="KW-0862">Zinc</keyword>
<dbReference type="GO" id="GO:0043874">
    <property type="term" value="F:acireductone synthase activity"/>
    <property type="evidence" value="ECO:0007669"/>
    <property type="project" value="InterPro"/>
</dbReference>
<dbReference type="GO" id="GO:0016151">
    <property type="term" value="F:nickel cation binding"/>
    <property type="evidence" value="ECO:0007669"/>
    <property type="project" value="InterPro"/>
</dbReference>
<name>A0A8S1IU02_9CHLO</name>
<dbReference type="GO" id="GO:0010309">
    <property type="term" value="F:acireductone dioxygenase [iron(II)-requiring] activity"/>
    <property type="evidence" value="ECO:0007669"/>
    <property type="project" value="InterPro"/>
</dbReference>
<dbReference type="GO" id="GO:0010308">
    <property type="term" value="F:acireductone dioxygenase (Ni2+-requiring) activity"/>
    <property type="evidence" value="ECO:0007669"/>
    <property type="project" value="InterPro"/>
</dbReference>
<dbReference type="InterPro" id="IPR001303">
    <property type="entry name" value="Aldolase_II/adducin_N"/>
</dbReference>
<organism evidence="9 10">
    <name type="scientific">Ostreobium quekettii</name>
    <dbReference type="NCBI Taxonomy" id="121088"/>
    <lineage>
        <taxon>Eukaryota</taxon>
        <taxon>Viridiplantae</taxon>
        <taxon>Chlorophyta</taxon>
        <taxon>core chlorophytes</taxon>
        <taxon>Ulvophyceae</taxon>
        <taxon>TCBD clade</taxon>
        <taxon>Bryopsidales</taxon>
        <taxon>Ostreobineae</taxon>
        <taxon>Ostreobiaceae</taxon>
        <taxon>Ostreobium</taxon>
    </lineage>
</organism>
<dbReference type="HAMAP" id="MF_01677">
    <property type="entry name" value="Salvage_MtnB"/>
    <property type="match status" value="1"/>
</dbReference>
<dbReference type="InterPro" id="IPR036412">
    <property type="entry name" value="HAD-like_sf"/>
</dbReference>
<dbReference type="GO" id="GO:0019509">
    <property type="term" value="P:L-methionine salvage from methylthioadenosine"/>
    <property type="evidence" value="ECO:0007669"/>
    <property type="project" value="InterPro"/>
</dbReference>
<evidence type="ECO:0000256" key="1">
    <source>
        <dbReference type="ARBA" id="ARBA00022605"/>
    </source>
</evidence>
<dbReference type="SFLD" id="SFLDS00003">
    <property type="entry name" value="Haloacid_Dehalogenase"/>
    <property type="match status" value="1"/>
</dbReference>
<dbReference type="OrthoDB" id="272500at2759"/>
<dbReference type="Gene3D" id="2.60.120.10">
    <property type="entry name" value="Jelly Rolls"/>
    <property type="match status" value="1"/>
</dbReference>
<keyword evidence="1" id="KW-0028">Amino-acid biosynthesis</keyword>
<dbReference type="InterPro" id="IPR023956">
    <property type="entry name" value="ARD_bac"/>
</dbReference>
<dbReference type="InterPro" id="IPR004313">
    <property type="entry name" value="ARD"/>
</dbReference>
<dbReference type="Pfam" id="PF03079">
    <property type="entry name" value="ARD"/>
    <property type="match status" value="1"/>
</dbReference>
<evidence type="ECO:0000256" key="2">
    <source>
        <dbReference type="ARBA" id="ARBA00022723"/>
    </source>
</evidence>
<dbReference type="Gene3D" id="3.40.225.10">
    <property type="entry name" value="Class II aldolase/adducin N-terminal domain"/>
    <property type="match status" value="1"/>
</dbReference>
<dbReference type="PANTHER" id="PTHR20371">
    <property type="entry name" value="ENOLASE-PHOSPHATASE E1"/>
    <property type="match status" value="1"/>
</dbReference>
<keyword evidence="10" id="KW-1185">Reference proteome</keyword>
<keyword evidence="7" id="KW-0511">Multifunctional enzyme</keyword>
<reference evidence="9" key="1">
    <citation type="submission" date="2020-12" db="EMBL/GenBank/DDBJ databases">
        <authorList>
            <person name="Iha C."/>
        </authorList>
    </citation>
    <scope>NUCLEOTIDE SEQUENCE</scope>
</reference>
<dbReference type="SMART" id="SM01007">
    <property type="entry name" value="Aldolase_II"/>
    <property type="match status" value="1"/>
</dbReference>
<dbReference type="CDD" id="cd01629">
    <property type="entry name" value="HAD_EP"/>
    <property type="match status" value="1"/>
</dbReference>
<dbReference type="Gene3D" id="1.10.720.60">
    <property type="match status" value="1"/>
</dbReference>
<dbReference type="AlphaFoldDB" id="A0A8S1IU02"/>
<dbReference type="InterPro" id="IPR023214">
    <property type="entry name" value="HAD_sf"/>
</dbReference>
<keyword evidence="3" id="KW-0378">Hydrolase</keyword>
<keyword evidence="6" id="KW-0456">Lyase</keyword>
<accession>A0A8S1IU02</accession>
<dbReference type="SUPFAM" id="SSF56784">
    <property type="entry name" value="HAD-like"/>
    <property type="match status" value="1"/>
</dbReference>
<feature type="domain" description="Class II aldolase/adducin N-terminal" evidence="8">
    <location>
        <begin position="2"/>
        <end position="160"/>
    </location>
</feature>
<keyword evidence="5" id="KW-0486">Methionine biosynthesis</keyword>
<evidence type="ECO:0000256" key="7">
    <source>
        <dbReference type="ARBA" id="ARBA00023268"/>
    </source>
</evidence>
<dbReference type="CDD" id="cd02232">
    <property type="entry name" value="cupin_ARD"/>
    <property type="match status" value="1"/>
</dbReference>
<sequence>MVTVSGKDKGRLGRADYVRVGADGRPVEADAPPSSAETMLHVVLAQQPGVGAVLHTHSPAATLLSDRFARDGALRLSGYEMLKGLAAHGTHEATELCPIFENTQDIPAMAEQVRERLNDPDQPLRHGFLIRKHGLYAWGADIAEARRHIEVFEFLMDSDDNRRIEDPDAIREFLAPFGIWYEKWDVEGRLGDSPTDEEILAEYQPEIDRLSERGGFVTADVINVKPDTPNLDAMLAKFDKEHTHSEDEVRFTVAGRGVFWISPDASINNVDGPVFSVEVTTGDLINVPAGTKHWFHLCDNRQIRCIRLFQDPSGWTPDYIENVHAEGVLLDVEGTTSSVKFVYDVMFPFARRELAAYLQHAWETDACQAACEQVAADAGRASLAAWAAGEDRDPRALVEAEATRLMDADQKATGLKQLQGLIWKSGFESGEMVAHVYPDVPPALERWRAAGADLRIYSSGSIQAQKLFFGHTEQCDLLPHFSGHYDTTTGPKREAASYTAIAQDWVLPPASILFLSDITAELDAAREAGLQTGLLVRPDNAPVEPSHGHAVVASFAEIEVTAA</sequence>
<evidence type="ECO:0000256" key="6">
    <source>
        <dbReference type="ARBA" id="ARBA00023239"/>
    </source>
</evidence>
<dbReference type="GO" id="GO:0016829">
    <property type="term" value="F:lyase activity"/>
    <property type="evidence" value="ECO:0007669"/>
    <property type="project" value="UniProtKB-KW"/>
</dbReference>
<dbReference type="InterPro" id="IPR036409">
    <property type="entry name" value="Aldolase_II/adducin_N_sf"/>
</dbReference>
<evidence type="ECO:0000256" key="4">
    <source>
        <dbReference type="ARBA" id="ARBA00022833"/>
    </source>
</evidence>
<dbReference type="SUPFAM" id="SSF53639">
    <property type="entry name" value="AraD/HMP-PK domain-like"/>
    <property type="match status" value="1"/>
</dbReference>
<dbReference type="GO" id="GO:0000287">
    <property type="term" value="F:magnesium ion binding"/>
    <property type="evidence" value="ECO:0007669"/>
    <property type="project" value="InterPro"/>
</dbReference>
<dbReference type="HAMAP" id="MF_01681">
    <property type="entry name" value="Salvage_MtnC"/>
    <property type="match status" value="1"/>
</dbReference>
<dbReference type="SFLD" id="SFLDF00044">
    <property type="entry name" value="enolase-phosphatase"/>
    <property type="match status" value="1"/>
</dbReference>
<dbReference type="Pfam" id="PF00596">
    <property type="entry name" value="Aldolase_II"/>
    <property type="match status" value="1"/>
</dbReference>
<dbReference type="HAMAP" id="MF_01682">
    <property type="entry name" value="Salvage_MtnD"/>
    <property type="match status" value="1"/>
</dbReference>
<dbReference type="GO" id="GO:0005737">
    <property type="term" value="C:cytoplasm"/>
    <property type="evidence" value="ECO:0007669"/>
    <property type="project" value="InterPro"/>
</dbReference>
<dbReference type="InterPro" id="IPR011051">
    <property type="entry name" value="RmlC_Cupin_sf"/>
</dbReference>
<dbReference type="InterPro" id="IPR014710">
    <property type="entry name" value="RmlC-like_jellyroll"/>
</dbReference>
<keyword evidence="2" id="KW-0479">Metal-binding</keyword>
<dbReference type="NCBIfam" id="TIGR01691">
    <property type="entry name" value="enolase-ppase"/>
    <property type="match status" value="1"/>
</dbReference>
<protein>
    <recommendedName>
        <fullName evidence="8">Class II aldolase/adducin N-terminal domain-containing protein</fullName>
    </recommendedName>
</protein>
<dbReference type="NCBIfam" id="TIGR03328">
    <property type="entry name" value="salvage_mtnB"/>
    <property type="match status" value="1"/>
</dbReference>
<proteinExistence type="inferred from homology"/>
<dbReference type="SFLD" id="SFLDG01133">
    <property type="entry name" value="C1.5.4:_Enolase-phosphatase_Li"/>
    <property type="match status" value="1"/>
</dbReference>
<dbReference type="GO" id="GO:0019284">
    <property type="term" value="P:L-methionine salvage from S-adenosylmethionine"/>
    <property type="evidence" value="ECO:0007669"/>
    <property type="project" value="InterPro"/>
</dbReference>
<evidence type="ECO:0000313" key="9">
    <source>
        <dbReference type="EMBL" id="CAD7694822.1"/>
    </source>
</evidence>
<dbReference type="SUPFAM" id="SSF51182">
    <property type="entry name" value="RmlC-like cupins"/>
    <property type="match status" value="1"/>
</dbReference>
<evidence type="ECO:0000256" key="5">
    <source>
        <dbReference type="ARBA" id="ARBA00023167"/>
    </source>
</evidence>
<dbReference type="GO" id="GO:0005506">
    <property type="term" value="F:iron ion binding"/>
    <property type="evidence" value="ECO:0007669"/>
    <property type="project" value="InterPro"/>
</dbReference>
<dbReference type="Gene3D" id="3.40.50.1000">
    <property type="entry name" value="HAD superfamily/HAD-like"/>
    <property type="match status" value="1"/>
</dbReference>
<comment type="caution">
    <text evidence="9">The sequence shown here is derived from an EMBL/GenBank/DDBJ whole genome shotgun (WGS) entry which is preliminary data.</text>
</comment>
<gene>
    <name evidence="9" type="ORF">OSTQU699_LOCUS185</name>
</gene>
<dbReference type="Proteomes" id="UP000708148">
    <property type="component" value="Unassembled WGS sequence"/>
</dbReference>
<dbReference type="InterPro" id="IPR017714">
    <property type="entry name" value="MethylthioRu-1-P_deHdtase_MtnB"/>
</dbReference>
<dbReference type="InterPro" id="IPR023943">
    <property type="entry name" value="Enolase-ppase_E1"/>
</dbReference>
<evidence type="ECO:0000259" key="8">
    <source>
        <dbReference type="SMART" id="SM01007"/>
    </source>
</evidence>
<dbReference type="SFLD" id="SFLDG01129">
    <property type="entry name" value="C1.5:_HAD__Beta-PGM__Phosphata"/>
    <property type="match status" value="1"/>
</dbReference>
<evidence type="ECO:0000256" key="3">
    <source>
        <dbReference type="ARBA" id="ARBA00022801"/>
    </source>
</evidence>